<proteinExistence type="inferred from homology"/>
<dbReference type="AlphaFoldDB" id="A0A1I4R4U0"/>
<dbReference type="STRING" id="582667.SAMN05192568_103311"/>
<dbReference type="SUPFAM" id="SSF53448">
    <property type="entry name" value="Nucleotide-diphospho-sugar transferases"/>
    <property type="match status" value="1"/>
</dbReference>
<dbReference type="Pfam" id="PF02709">
    <property type="entry name" value="Glyco_transf_7C"/>
    <property type="match status" value="1"/>
</dbReference>
<organism evidence="6 7">
    <name type="scientific">Methylobacterium pseudosasicola</name>
    <dbReference type="NCBI Taxonomy" id="582667"/>
    <lineage>
        <taxon>Bacteria</taxon>
        <taxon>Pseudomonadati</taxon>
        <taxon>Pseudomonadota</taxon>
        <taxon>Alphaproteobacteria</taxon>
        <taxon>Hyphomicrobiales</taxon>
        <taxon>Methylobacteriaceae</taxon>
        <taxon>Methylobacterium</taxon>
    </lineage>
</organism>
<dbReference type="Gene3D" id="3.90.550.10">
    <property type="entry name" value="Spore Coat Polysaccharide Biosynthesis Protein SpsA, Chain A"/>
    <property type="match status" value="1"/>
</dbReference>
<keyword evidence="7" id="KW-1185">Reference proteome</keyword>
<dbReference type="InterPro" id="IPR027791">
    <property type="entry name" value="Galactosyl_T_C"/>
</dbReference>
<dbReference type="InterPro" id="IPR029044">
    <property type="entry name" value="Nucleotide-diphossugar_trans"/>
</dbReference>
<feature type="region of interest" description="Disordered" evidence="4">
    <location>
        <begin position="140"/>
        <end position="165"/>
    </location>
</feature>
<name>A0A1I4R4U0_9HYPH</name>
<evidence type="ECO:0000313" key="6">
    <source>
        <dbReference type="EMBL" id="SFM47155.1"/>
    </source>
</evidence>
<dbReference type="PANTHER" id="PTHR43179:SF12">
    <property type="entry name" value="GALACTOFURANOSYLTRANSFERASE GLFT2"/>
    <property type="match status" value="1"/>
</dbReference>
<evidence type="ECO:0000256" key="3">
    <source>
        <dbReference type="ARBA" id="ARBA00022679"/>
    </source>
</evidence>
<keyword evidence="2" id="KW-0328">Glycosyltransferase</keyword>
<evidence type="ECO:0000259" key="5">
    <source>
        <dbReference type="Pfam" id="PF02709"/>
    </source>
</evidence>
<accession>A0A1I4R4U0</accession>
<evidence type="ECO:0000256" key="1">
    <source>
        <dbReference type="ARBA" id="ARBA00006739"/>
    </source>
</evidence>
<protein>
    <submittedName>
        <fullName evidence="6">Glycosyltransferase, GT2 family</fullName>
    </submittedName>
</protein>
<dbReference type="EMBL" id="FOTK01000033">
    <property type="protein sequence ID" value="SFM47155.1"/>
    <property type="molecule type" value="Genomic_DNA"/>
</dbReference>
<dbReference type="PANTHER" id="PTHR43179">
    <property type="entry name" value="RHAMNOSYLTRANSFERASE WBBL"/>
    <property type="match status" value="1"/>
</dbReference>
<dbReference type="Proteomes" id="UP000199048">
    <property type="component" value="Unassembled WGS sequence"/>
</dbReference>
<comment type="similarity">
    <text evidence="1">Belongs to the glycosyltransferase 2 family.</text>
</comment>
<sequence length="300" mass="31929">MPPDIRPPDMRPAGAPSTSVLTLVRGRAASLRNLMHGLARQSAPPGELVIAWMQPEPTPDLPDPGCPVRHVHVPGEPLPLAAARNRAAEAAAGDLLIFLDVDCIPASGLVGAYAAAAAGAEGLLLGEVLYLPPEAGPARDDAALDRLGRPHPARPPVPETGLRREPDPGQLWGLSFALSARAWRSVGGMDESFTGYGGEETDFAARLAATGLPIDWVAGARAYHQHHPVHIPPLQHFTPILANAARFRARHGCWCMTYWLGQFRAAGLIDWDDAAPAIRVIRPPTAPEIAASRRPDALFS</sequence>
<feature type="domain" description="Galactosyltransferase C-terminal" evidence="5">
    <location>
        <begin position="171"/>
        <end position="227"/>
    </location>
</feature>
<evidence type="ECO:0000256" key="4">
    <source>
        <dbReference type="SAM" id="MobiDB-lite"/>
    </source>
</evidence>
<dbReference type="GO" id="GO:0016757">
    <property type="term" value="F:glycosyltransferase activity"/>
    <property type="evidence" value="ECO:0007669"/>
    <property type="project" value="UniProtKB-KW"/>
</dbReference>
<keyword evidence="3 6" id="KW-0808">Transferase</keyword>
<gene>
    <name evidence="6" type="ORF">SAMN05192568_103311</name>
</gene>
<evidence type="ECO:0000313" key="7">
    <source>
        <dbReference type="Proteomes" id="UP000199048"/>
    </source>
</evidence>
<reference evidence="7" key="1">
    <citation type="submission" date="2016-10" db="EMBL/GenBank/DDBJ databases">
        <authorList>
            <person name="Varghese N."/>
            <person name="Submissions S."/>
        </authorList>
    </citation>
    <scope>NUCLEOTIDE SEQUENCE [LARGE SCALE GENOMIC DNA]</scope>
    <source>
        <strain evidence="7">BL36</strain>
    </source>
</reference>
<evidence type="ECO:0000256" key="2">
    <source>
        <dbReference type="ARBA" id="ARBA00022676"/>
    </source>
</evidence>